<evidence type="ECO:0000256" key="1">
    <source>
        <dbReference type="SAM" id="MobiDB-lite"/>
    </source>
</evidence>
<dbReference type="Proteomes" id="UP000251558">
    <property type="component" value="Unassembled WGS sequence"/>
</dbReference>
<dbReference type="OrthoDB" id="8080749at2"/>
<organism evidence="2 3">
    <name type="scientific">Mesorhizobium hawassense</name>
    <dbReference type="NCBI Taxonomy" id="1209954"/>
    <lineage>
        <taxon>Bacteria</taxon>
        <taxon>Pseudomonadati</taxon>
        <taxon>Pseudomonadota</taxon>
        <taxon>Alphaproteobacteria</taxon>
        <taxon>Hyphomicrobiales</taxon>
        <taxon>Phyllobacteriaceae</taxon>
        <taxon>Mesorhizobium</taxon>
    </lineage>
</organism>
<dbReference type="EMBL" id="QMBP01000006">
    <property type="protein sequence ID" value="RAZ90160.1"/>
    <property type="molecule type" value="Genomic_DNA"/>
</dbReference>
<evidence type="ECO:0000313" key="3">
    <source>
        <dbReference type="Proteomes" id="UP000251558"/>
    </source>
</evidence>
<proteinExistence type="predicted"/>
<dbReference type="AlphaFoldDB" id="A0A330HQK2"/>
<accession>A0A330HQK2</accession>
<name>A0A330HQK2_9HYPH</name>
<keyword evidence="3" id="KW-1185">Reference proteome</keyword>
<feature type="region of interest" description="Disordered" evidence="1">
    <location>
        <begin position="1"/>
        <end position="21"/>
    </location>
</feature>
<feature type="region of interest" description="Disordered" evidence="1">
    <location>
        <begin position="113"/>
        <end position="133"/>
    </location>
</feature>
<comment type="caution">
    <text evidence="2">The sequence shown here is derived from an EMBL/GenBank/DDBJ whole genome shotgun (WGS) entry which is preliminary data.</text>
</comment>
<dbReference type="RefSeq" id="WP_112098233.1">
    <property type="nucleotide sequence ID" value="NZ_QMBP01000006.1"/>
</dbReference>
<sequence length="133" mass="14809">MRNRDRIPTIGEHRGVGLHDHQDEERLATVRREIDAVLDLTDPTLLVETCADVTWSPEARLTAAAKLKAMHQIAAEDRKVRPTFDLAYVAACTAGLDSVYWRSPWHYGSLLDPGRAPGEAGPVPRDVPLEDCR</sequence>
<gene>
    <name evidence="2" type="ORF">DPM33_15135</name>
</gene>
<reference evidence="2 3" key="1">
    <citation type="submission" date="2018-07" db="EMBL/GenBank/DDBJ databases">
        <title>Diversity of Mesorhizobium strains in Brazil.</title>
        <authorList>
            <person name="Helene L.C.F."/>
            <person name="Dall'Agnol R."/>
            <person name="Delamuta J.R.M."/>
            <person name="Hungria M."/>
        </authorList>
    </citation>
    <scope>NUCLEOTIDE SEQUENCE [LARGE SCALE GENOMIC DNA]</scope>
    <source>
        <strain evidence="2 3">AC99b</strain>
    </source>
</reference>
<protein>
    <submittedName>
        <fullName evidence="2">Uncharacterized protein</fullName>
    </submittedName>
</protein>
<evidence type="ECO:0000313" key="2">
    <source>
        <dbReference type="EMBL" id="RAZ90160.1"/>
    </source>
</evidence>